<dbReference type="Proteomes" id="UP000239203">
    <property type="component" value="Unassembled WGS sequence"/>
</dbReference>
<dbReference type="AlphaFoldDB" id="A0A2S6GK31"/>
<dbReference type="EMBL" id="PTIX01000013">
    <property type="protein sequence ID" value="PPK65565.1"/>
    <property type="molecule type" value="Genomic_DNA"/>
</dbReference>
<sequence length="29" mass="3060">MRLFAACTAEFAHGLVIARAPGSSDTHDD</sequence>
<name>A0A2S6GK31_9PSEU</name>
<organism evidence="1 2">
    <name type="scientific">Actinokineospora auranticolor</name>
    <dbReference type="NCBI Taxonomy" id="155976"/>
    <lineage>
        <taxon>Bacteria</taxon>
        <taxon>Bacillati</taxon>
        <taxon>Actinomycetota</taxon>
        <taxon>Actinomycetes</taxon>
        <taxon>Pseudonocardiales</taxon>
        <taxon>Pseudonocardiaceae</taxon>
        <taxon>Actinokineospora</taxon>
    </lineage>
</organism>
<accession>A0A2S6GK31</accession>
<reference evidence="1 2" key="1">
    <citation type="submission" date="2018-02" db="EMBL/GenBank/DDBJ databases">
        <title>Genomic Encyclopedia of Archaeal and Bacterial Type Strains, Phase II (KMG-II): from individual species to whole genera.</title>
        <authorList>
            <person name="Goeker M."/>
        </authorList>
    </citation>
    <scope>NUCLEOTIDE SEQUENCE [LARGE SCALE GENOMIC DNA]</scope>
    <source>
        <strain evidence="1 2">YU 961-1</strain>
    </source>
</reference>
<evidence type="ECO:0000313" key="2">
    <source>
        <dbReference type="Proteomes" id="UP000239203"/>
    </source>
</evidence>
<gene>
    <name evidence="1" type="ORF">CLV40_11349</name>
</gene>
<protein>
    <submittedName>
        <fullName evidence="1">Uncharacterized protein</fullName>
    </submittedName>
</protein>
<keyword evidence="2" id="KW-1185">Reference proteome</keyword>
<evidence type="ECO:0000313" key="1">
    <source>
        <dbReference type="EMBL" id="PPK65565.1"/>
    </source>
</evidence>
<proteinExistence type="predicted"/>
<comment type="caution">
    <text evidence="1">The sequence shown here is derived from an EMBL/GenBank/DDBJ whole genome shotgun (WGS) entry which is preliminary data.</text>
</comment>